<organism evidence="1 2">
    <name type="scientific">Anaerocolumna chitinilytica</name>
    <dbReference type="NCBI Taxonomy" id="1727145"/>
    <lineage>
        <taxon>Bacteria</taxon>
        <taxon>Bacillati</taxon>
        <taxon>Bacillota</taxon>
        <taxon>Clostridia</taxon>
        <taxon>Lachnospirales</taxon>
        <taxon>Lachnospiraceae</taxon>
        <taxon>Anaerocolumna</taxon>
    </lineage>
</organism>
<keyword evidence="2" id="KW-1185">Reference proteome</keyword>
<dbReference type="Proteomes" id="UP000515703">
    <property type="component" value="Chromosome"/>
</dbReference>
<dbReference type="AlphaFoldDB" id="A0A7I8DLT0"/>
<protein>
    <submittedName>
        <fullName evidence="1">Uncharacterized protein</fullName>
    </submittedName>
</protein>
<dbReference type="EMBL" id="AP023368">
    <property type="protein sequence ID" value="BCJ99320.1"/>
    <property type="molecule type" value="Genomic_DNA"/>
</dbReference>
<sequence>MPLKLFSFKRFNFIYKSKGRLSGGFNPPLRKLRGINVEECSKSDFLNNDSRDSIAIRMLPQNFK</sequence>
<evidence type="ECO:0000313" key="2">
    <source>
        <dbReference type="Proteomes" id="UP000515703"/>
    </source>
</evidence>
<gene>
    <name evidence="1" type="ORF">bsdcttw_23610</name>
</gene>
<accession>A0A7I8DLT0</accession>
<name>A0A7I8DLT0_9FIRM</name>
<evidence type="ECO:0000313" key="1">
    <source>
        <dbReference type="EMBL" id="BCJ99320.1"/>
    </source>
</evidence>
<reference evidence="1 2" key="1">
    <citation type="submission" date="2020-08" db="EMBL/GenBank/DDBJ databases">
        <title>Draft genome sequencing of an Anaerocolumna strain isolated from anoxic soil subjected to BSD treatment.</title>
        <authorList>
            <person name="Uek A."/>
            <person name="Tonouchi A."/>
        </authorList>
    </citation>
    <scope>NUCLEOTIDE SEQUENCE [LARGE SCALE GENOMIC DNA]</scope>
    <source>
        <strain evidence="1 2">CTTW</strain>
    </source>
</reference>
<dbReference type="KEGG" id="acht:bsdcttw_23610"/>
<proteinExistence type="predicted"/>
<reference evidence="1 2" key="2">
    <citation type="submission" date="2020-08" db="EMBL/GenBank/DDBJ databases">
        <authorList>
            <person name="Ueki A."/>
            <person name="Tonouchi A."/>
        </authorList>
    </citation>
    <scope>NUCLEOTIDE SEQUENCE [LARGE SCALE GENOMIC DNA]</scope>
    <source>
        <strain evidence="1 2">CTTW</strain>
    </source>
</reference>